<dbReference type="Pfam" id="PF04820">
    <property type="entry name" value="Trp_halogenase"/>
    <property type="match status" value="1"/>
</dbReference>
<dbReference type="Gene3D" id="3.30.9.100">
    <property type="match status" value="1"/>
</dbReference>
<proteinExistence type="inferred from homology"/>
<dbReference type="Proteomes" id="UP001218218">
    <property type="component" value="Unassembled WGS sequence"/>
</dbReference>
<dbReference type="GO" id="GO:0044550">
    <property type="term" value="P:secondary metabolite biosynthetic process"/>
    <property type="evidence" value="ECO:0007669"/>
    <property type="project" value="UniProtKB-ARBA"/>
</dbReference>
<dbReference type="GO" id="GO:0140907">
    <property type="term" value="F:flavin-dependent halogenase activity"/>
    <property type="evidence" value="ECO:0007669"/>
    <property type="project" value="UniProtKB-ARBA"/>
</dbReference>
<dbReference type="PANTHER" id="PTHR43747:SF1">
    <property type="entry name" value="SLR1998 PROTEIN"/>
    <property type="match status" value="1"/>
</dbReference>
<accession>A0AAD6Z334</accession>
<dbReference type="SUPFAM" id="SSF51905">
    <property type="entry name" value="FAD/NAD(P)-binding domain"/>
    <property type="match status" value="1"/>
</dbReference>
<gene>
    <name evidence="3" type="ORF">DFH08DRAFT_945052</name>
</gene>
<evidence type="ECO:0008006" key="5">
    <source>
        <dbReference type="Google" id="ProtNLM"/>
    </source>
</evidence>
<evidence type="ECO:0000256" key="1">
    <source>
        <dbReference type="ARBA" id="ARBA00005706"/>
    </source>
</evidence>
<dbReference type="AlphaFoldDB" id="A0AAD6Z334"/>
<comment type="caution">
    <text evidence="3">The sequence shown here is derived from an EMBL/GenBank/DDBJ whole genome shotgun (WGS) entry which is preliminary data.</text>
</comment>
<keyword evidence="4" id="KW-1185">Reference proteome</keyword>
<sequence>MPCFHDVVIIGGGPAGCAVALSLLRSHPGASIVVFSDADPLRFKIGESLPPEAAQLLRYLDASLPSTLSTHLPCAGTASAWTSSSLEEHDALMNPFGHGWHLDRARFDETFRTAARSAGAKFSEARVTAIRRENDLWILESEADGSAVHSRWLVDASGRRASAARLLGLRTRKLDDLLAVHALFSSTSGTTEDRDTRTLIETCSQGWWYSALLPSKQRFVAFHCDAPSAKGAIRTRTGFLDFLHDQTNHLARIMGKHEYDFSAPDDGAPVGPQTTAACSSQLEGWQSQAYFVPVGDAALSFDPLSSQGMITALEMGCILGTELAANLIQLDGFSDERVIVERVTERYAEVWKHFEKSRKYYYSVQSRFDGDQFWASRRVNM</sequence>
<comment type="similarity">
    <text evidence="1">Belongs to the flavin-dependent halogenase family.</text>
</comment>
<protein>
    <recommendedName>
        <fullName evidence="5">Tryptophan halogenase</fullName>
    </recommendedName>
</protein>
<reference evidence="3" key="1">
    <citation type="submission" date="2023-03" db="EMBL/GenBank/DDBJ databases">
        <title>Massive genome expansion in bonnet fungi (Mycena s.s.) driven by repeated elements and novel gene families across ecological guilds.</title>
        <authorList>
            <consortium name="Lawrence Berkeley National Laboratory"/>
            <person name="Harder C.B."/>
            <person name="Miyauchi S."/>
            <person name="Viragh M."/>
            <person name="Kuo A."/>
            <person name="Thoen E."/>
            <person name="Andreopoulos B."/>
            <person name="Lu D."/>
            <person name="Skrede I."/>
            <person name="Drula E."/>
            <person name="Henrissat B."/>
            <person name="Morin E."/>
            <person name="Kohler A."/>
            <person name="Barry K."/>
            <person name="LaButti K."/>
            <person name="Morin E."/>
            <person name="Salamov A."/>
            <person name="Lipzen A."/>
            <person name="Mereny Z."/>
            <person name="Hegedus B."/>
            <person name="Baldrian P."/>
            <person name="Stursova M."/>
            <person name="Weitz H."/>
            <person name="Taylor A."/>
            <person name="Grigoriev I.V."/>
            <person name="Nagy L.G."/>
            <person name="Martin F."/>
            <person name="Kauserud H."/>
        </authorList>
    </citation>
    <scope>NUCLEOTIDE SEQUENCE</scope>
    <source>
        <strain evidence="3">CBHHK002</strain>
    </source>
</reference>
<name>A0AAD6Z334_9AGAR</name>
<dbReference type="Gene3D" id="3.50.50.60">
    <property type="entry name" value="FAD/NAD(P)-binding domain"/>
    <property type="match status" value="1"/>
</dbReference>
<dbReference type="InterPro" id="IPR006905">
    <property type="entry name" value="Flavin_halogenase"/>
</dbReference>
<dbReference type="GO" id="GO:0004497">
    <property type="term" value="F:monooxygenase activity"/>
    <property type="evidence" value="ECO:0007669"/>
    <property type="project" value="InterPro"/>
</dbReference>
<dbReference type="EMBL" id="JARIHO010000098">
    <property type="protein sequence ID" value="KAJ7304836.1"/>
    <property type="molecule type" value="Genomic_DNA"/>
</dbReference>
<evidence type="ECO:0000313" key="3">
    <source>
        <dbReference type="EMBL" id="KAJ7304836.1"/>
    </source>
</evidence>
<dbReference type="InterPro" id="IPR036188">
    <property type="entry name" value="FAD/NAD-bd_sf"/>
</dbReference>
<dbReference type="PRINTS" id="PR00420">
    <property type="entry name" value="RNGMNOXGNASE"/>
</dbReference>
<evidence type="ECO:0000313" key="4">
    <source>
        <dbReference type="Proteomes" id="UP001218218"/>
    </source>
</evidence>
<evidence type="ECO:0000256" key="2">
    <source>
        <dbReference type="ARBA" id="ARBA00049364"/>
    </source>
</evidence>
<comment type="catalytic activity">
    <reaction evidence="2">
        <text>melleolide F + FADH2 + chloride + O2 = 6'-chloromelleolide F + FAD + 2 H2O + H(+)</text>
        <dbReference type="Rhea" id="RHEA:67160"/>
        <dbReference type="ChEBI" id="CHEBI:15377"/>
        <dbReference type="ChEBI" id="CHEBI:15378"/>
        <dbReference type="ChEBI" id="CHEBI:15379"/>
        <dbReference type="ChEBI" id="CHEBI:17996"/>
        <dbReference type="ChEBI" id="CHEBI:57692"/>
        <dbReference type="ChEBI" id="CHEBI:58307"/>
        <dbReference type="ChEBI" id="CHEBI:167712"/>
        <dbReference type="ChEBI" id="CHEBI:167713"/>
    </reaction>
    <physiologicalReaction direction="left-to-right" evidence="2">
        <dbReference type="Rhea" id="RHEA:67161"/>
    </physiologicalReaction>
</comment>
<organism evidence="3 4">
    <name type="scientific">Mycena albidolilacea</name>
    <dbReference type="NCBI Taxonomy" id="1033008"/>
    <lineage>
        <taxon>Eukaryota</taxon>
        <taxon>Fungi</taxon>
        <taxon>Dikarya</taxon>
        <taxon>Basidiomycota</taxon>
        <taxon>Agaricomycotina</taxon>
        <taxon>Agaricomycetes</taxon>
        <taxon>Agaricomycetidae</taxon>
        <taxon>Agaricales</taxon>
        <taxon>Marasmiineae</taxon>
        <taxon>Mycenaceae</taxon>
        <taxon>Mycena</taxon>
    </lineage>
</organism>
<dbReference type="InterPro" id="IPR050816">
    <property type="entry name" value="Flavin-dep_Halogenase_NPB"/>
</dbReference>
<dbReference type="PANTHER" id="PTHR43747">
    <property type="entry name" value="FAD-BINDING PROTEIN"/>
    <property type="match status" value="1"/>
</dbReference>